<organism evidence="3 4">
    <name type="scientific">Saccharicrinis carchari</name>
    <dbReference type="NCBI Taxonomy" id="1168039"/>
    <lineage>
        <taxon>Bacteria</taxon>
        <taxon>Pseudomonadati</taxon>
        <taxon>Bacteroidota</taxon>
        <taxon>Bacteroidia</taxon>
        <taxon>Marinilabiliales</taxon>
        <taxon>Marinilabiliaceae</taxon>
        <taxon>Saccharicrinis</taxon>
    </lineage>
</organism>
<sequence>MDKFDNLLVCLDLTEMNHFLIKYANFLVSKISPKKIYFLHLLQTYDLPDDILDDMPEMEKSLAEIIREDLEGKIEREFEPVNGLEVFVHVEEGIKSDTLLQFTRDKKINLTIFGKKVGYSGAGSLPRRVAPLTPSSVLLVNTASEPKLDNLLVRNDFSKMSEIAMETATMLAAQTGANVSSFHAYKIPISHFPQYSAEDEKRLKEKMTKHGIKEYGRFMKKLKLSTDDIPCTYVYDRKYNEAHLLYHHGLVNNIDLILIGSKIKSELANIILDRTSEDLADSEKNINVLIVKDRKQTLGFMEALFK</sequence>
<name>A0A521E815_SACCC</name>
<protein>
    <submittedName>
        <fullName evidence="3">Nucleotide-binding universal stress protein, UspA family</fullName>
    </submittedName>
</protein>
<comment type="similarity">
    <text evidence="1">Belongs to the universal stress protein A family.</text>
</comment>
<dbReference type="OrthoDB" id="1522996at2"/>
<evidence type="ECO:0000313" key="4">
    <source>
        <dbReference type="Proteomes" id="UP000319040"/>
    </source>
</evidence>
<dbReference type="SUPFAM" id="SSF52402">
    <property type="entry name" value="Adenine nucleotide alpha hydrolases-like"/>
    <property type="match status" value="2"/>
</dbReference>
<evidence type="ECO:0000313" key="3">
    <source>
        <dbReference type="EMBL" id="SMO80095.1"/>
    </source>
</evidence>
<dbReference type="InterPro" id="IPR014729">
    <property type="entry name" value="Rossmann-like_a/b/a_fold"/>
</dbReference>
<gene>
    <name evidence="3" type="ORF">SAMN06265379_10816</name>
</gene>
<reference evidence="3 4" key="1">
    <citation type="submission" date="2017-05" db="EMBL/GenBank/DDBJ databases">
        <authorList>
            <person name="Varghese N."/>
            <person name="Submissions S."/>
        </authorList>
    </citation>
    <scope>NUCLEOTIDE SEQUENCE [LARGE SCALE GENOMIC DNA]</scope>
    <source>
        <strain evidence="3 4">DSM 27040</strain>
    </source>
</reference>
<dbReference type="InterPro" id="IPR006016">
    <property type="entry name" value="UspA"/>
</dbReference>
<dbReference type="RefSeq" id="WP_142534075.1">
    <property type="nucleotide sequence ID" value="NZ_FXTB01000008.1"/>
</dbReference>
<proteinExistence type="inferred from homology"/>
<dbReference type="PANTHER" id="PTHR46268">
    <property type="entry name" value="STRESS RESPONSE PROTEIN NHAX"/>
    <property type="match status" value="1"/>
</dbReference>
<evidence type="ECO:0000259" key="2">
    <source>
        <dbReference type="Pfam" id="PF00582"/>
    </source>
</evidence>
<dbReference type="AlphaFoldDB" id="A0A521E815"/>
<dbReference type="CDD" id="cd00293">
    <property type="entry name" value="USP-like"/>
    <property type="match status" value="1"/>
</dbReference>
<evidence type="ECO:0000256" key="1">
    <source>
        <dbReference type="ARBA" id="ARBA00008791"/>
    </source>
</evidence>
<dbReference type="Gene3D" id="3.40.50.620">
    <property type="entry name" value="HUPs"/>
    <property type="match status" value="2"/>
</dbReference>
<accession>A0A521E815</accession>
<dbReference type="EMBL" id="FXTB01000008">
    <property type="protein sequence ID" value="SMO80095.1"/>
    <property type="molecule type" value="Genomic_DNA"/>
</dbReference>
<feature type="domain" description="UspA" evidence="2">
    <location>
        <begin position="150"/>
        <end position="291"/>
    </location>
</feature>
<dbReference type="Proteomes" id="UP000319040">
    <property type="component" value="Unassembled WGS sequence"/>
</dbReference>
<dbReference type="Pfam" id="PF00582">
    <property type="entry name" value="Usp"/>
    <property type="match status" value="1"/>
</dbReference>
<dbReference type="PANTHER" id="PTHR46268:SF6">
    <property type="entry name" value="UNIVERSAL STRESS PROTEIN UP12"/>
    <property type="match status" value="1"/>
</dbReference>
<keyword evidence="4" id="KW-1185">Reference proteome</keyword>